<protein>
    <submittedName>
        <fullName evidence="1">Uncharacterized protein</fullName>
    </submittedName>
</protein>
<dbReference type="EMBL" id="JFKB01000008">
    <property type="protein sequence ID" value="OSQ47428.1"/>
    <property type="molecule type" value="Genomic_DNA"/>
</dbReference>
<gene>
    <name evidence="1" type="ORF">TALK_12860</name>
</gene>
<dbReference type="STRING" id="1293890.TALK_12860"/>
<dbReference type="OrthoDB" id="9859065at2"/>
<evidence type="ECO:0000313" key="1">
    <source>
        <dbReference type="EMBL" id="OSQ47428.1"/>
    </source>
</evidence>
<accession>A0A1Y2LCZ2</accession>
<keyword evidence="2" id="KW-1185">Reference proteome</keyword>
<dbReference type="AlphaFoldDB" id="A0A1Y2LCZ2"/>
<proteinExistence type="predicted"/>
<reference evidence="1 2" key="1">
    <citation type="submission" date="2014-03" db="EMBL/GenBank/DDBJ databases">
        <title>The draft genome sequence of Thalassospira alkalitolerans JCM 18968.</title>
        <authorList>
            <person name="Lai Q."/>
            <person name="Shao Z."/>
        </authorList>
    </citation>
    <scope>NUCLEOTIDE SEQUENCE [LARGE SCALE GENOMIC DNA]</scope>
    <source>
        <strain evidence="1 2">JCM 18968</strain>
    </source>
</reference>
<dbReference type="RefSeq" id="WP_085619484.1">
    <property type="nucleotide sequence ID" value="NZ_JFKB01000008.1"/>
</dbReference>
<dbReference type="Proteomes" id="UP000193396">
    <property type="component" value="Unassembled WGS sequence"/>
</dbReference>
<organism evidence="1 2">
    <name type="scientific">Thalassospira alkalitolerans</name>
    <dbReference type="NCBI Taxonomy" id="1293890"/>
    <lineage>
        <taxon>Bacteria</taxon>
        <taxon>Pseudomonadati</taxon>
        <taxon>Pseudomonadota</taxon>
        <taxon>Alphaproteobacteria</taxon>
        <taxon>Rhodospirillales</taxon>
        <taxon>Thalassospiraceae</taxon>
        <taxon>Thalassospira</taxon>
    </lineage>
</organism>
<sequence length="141" mass="14453">MPSSNTLKTTISGNIVIGSAASPITIPVSTDLPPTTPGDLKFSYQLPTGTPPSAHISVSDLIGWASTALGSTITASDLPSSLTALSVAVDNITVDTTGKFDLGMLFGSDNSGTWDPSWTPISGLPVSLSNVLLQFDYGTQP</sequence>
<name>A0A1Y2LCZ2_9PROT</name>
<evidence type="ECO:0000313" key="2">
    <source>
        <dbReference type="Proteomes" id="UP000193396"/>
    </source>
</evidence>
<comment type="caution">
    <text evidence="1">The sequence shown here is derived from an EMBL/GenBank/DDBJ whole genome shotgun (WGS) entry which is preliminary data.</text>
</comment>